<protein>
    <recommendedName>
        <fullName evidence="1">DUF4253 domain-containing protein</fullName>
    </recommendedName>
</protein>
<proteinExistence type="predicted"/>
<dbReference type="InterPro" id="IPR025349">
    <property type="entry name" value="DUF4253"/>
</dbReference>
<dbReference type="EMBL" id="BBMN01000003">
    <property type="protein sequence ID" value="GAL04081.1"/>
    <property type="molecule type" value="Genomic_DNA"/>
</dbReference>
<feature type="domain" description="DUF4253" evidence="1">
    <location>
        <begin position="6"/>
        <end position="132"/>
    </location>
</feature>
<organism evidence="2 3">
    <name type="scientific">Photobacterium aphoticum</name>
    <dbReference type="NCBI Taxonomy" id="754436"/>
    <lineage>
        <taxon>Bacteria</taxon>
        <taxon>Pseudomonadati</taxon>
        <taxon>Pseudomonadota</taxon>
        <taxon>Gammaproteobacteria</taxon>
        <taxon>Vibrionales</taxon>
        <taxon>Vibrionaceae</taxon>
        <taxon>Photobacterium</taxon>
    </lineage>
</organism>
<sequence length="132" mass="14654">MTKFAEVLTTQTNGSNYDVMPEDIVAKLTVWDTQYGVEIGTVEHNALHVTFSELPDDCTALAEEVYAFCPDVVDQGFDCFAGMVEMSEEFGHEVPEEVLTLLEGEDLSGEDVGTRLLAKSLKTTKQLGLWWD</sequence>
<dbReference type="eggNOG" id="ENOG5032SP8">
    <property type="taxonomic scope" value="Bacteria"/>
</dbReference>
<name>A0A090QME6_9GAMM</name>
<dbReference type="Proteomes" id="UP000029227">
    <property type="component" value="Unassembled WGS sequence"/>
</dbReference>
<evidence type="ECO:0000259" key="1">
    <source>
        <dbReference type="Pfam" id="PF14062"/>
    </source>
</evidence>
<evidence type="ECO:0000313" key="2">
    <source>
        <dbReference type="EMBL" id="GAL04081.1"/>
    </source>
</evidence>
<comment type="caution">
    <text evidence="2">The sequence shown here is derived from an EMBL/GenBank/DDBJ whole genome shotgun (WGS) entry which is preliminary data.</text>
</comment>
<dbReference type="AlphaFoldDB" id="A0A090QME6"/>
<evidence type="ECO:0000313" key="3">
    <source>
        <dbReference type="Proteomes" id="UP000029227"/>
    </source>
</evidence>
<accession>A0A090QME6</accession>
<reference evidence="2 3" key="1">
    <citation type="journal article" date="2014" name="Genome Announc.">
        <title>Draft Genome Sequences of Two Vibrionaceae Species, Vibrio ponticus C121 and Photobacterium aphoticum C119, Isolated as Coral Reef Microbiota.</title>
        <authorList>
            <person name="Al-saari N."/>
            <person name="Meirelles P.M."/>
            <person name="Mino S."/>
            <person name="Suda W."/>
            <person name="Oshima K."/>
            <person name="Hattori M."/>
            <person name="Ohkuma M."/>
            <person name="Thompson F.L."/>
            <person name="Gomez-Gil B."/>
            <person name="Sawabe T."/>
            <person name="Sawabe T."/>
        </authorList>
    </citation>
    <scope>NUCLEOTIDE SEQUENCE [LARGE SCALE GENOMIC DNA]</scope>
    <source>
        <strain evidence="2 3">JCM 19237</strain>
    </source>
</reference>
<dbReference type="Pfam" id="PF14062">
    <property type="entry name" value="DUF4253"/>
    <property type="match status" value="1"/>
</dbReference>
<gene>
    <name evidence="2" type="ORF">JCM19237_2232</name>
</gene>